<dbReference type="PROSITE" id="PS50278">
    <property type="entry name" value="PDGF_2"/>
    <property type="match status" value="1"/>
</dbReference>
<feature type="signal peptide" evidence="5">
    <location>
        <begin position="1"/>
        <end position="27"/>
    </location>
</feature>
<dbReference type="GO" id="GO:0070851">
    <property type="term" value="F:growth factor receptor binding"/>
    <property type="evidence" value="ECO:0007669"/>
    <property type="project" value="TreeGrafter"/>
</dbReference>
<evidence type="ECO:0000256" key="5">
    <source>
        <dbReference type="SAM" id="SignalP"/>
    </source>
</evidence>
<dbReference type="SUPFAM" id="SSF57501">
    <property type="entry name" value="Cystine-knot cytokines"/>
    <property type="match status" value="1"/>
</dbReference>
<dbReference type="Proteomes" id="UP001152759">
    <property type="component" value="Chromosome 10"/>
</dbReference>
<sequence length="335" mass="37191">MCPVSRWNLLACASLCVVLLAVAGVDAIRGCRDCGGGAGSDEDYHQHRIHFPEDEAVLAEREAADGEYPGSQIPLSMIMRLNSITNTSQLFEEFIQQPPVLLGSRLGPAAEETHAALATRGIEQASYLYEVDVERNAQYKAQKLEVEAASVPKPALCQPEIQTVKLKSSDDPSLFYFPSCTRLERCGGCCSHELLSCQPISTEPMSFQVVVTQFVGNNQMVYKGKEVIIVEKHTKCKCDCTVKASDCNPLQVYEKNECRCKCANTEKQKKCENESATKLWDPKSCSCQCREVQECSTGLIWDNLRCSCVPTPRTKNRIGQDAQDRTRYRLGADRS</sequence>
<dbReference type="GO" id="GO:0008083">
    <property type="term" value="F:growth factor activity"/>
    <property type="evidence" value="ECO:0007669"/>
    <property type="project" value="UniProtKB-KW"/>
</dbReference>
<name>A0A9P0CAV0_BEMTA</name>
<accession>A0A9P0CAV0</accession>
<dbReference type="InterPro" id="IPR029034">
    <property type="entry name" value="Cystine-knot_cytokine"/>
</dbReference>
<feature type="domain" description="Platelet-derived growth factor (PDGF) family profile" evidence="6">
    <location>
        <begin position="175"/>
        <end position="243"/>
    </location>
</feature>
<dbReference type="GO" id="GO:0008284">
    <property type="term" value="P:positive regulation of cell population proliferation"/>
    <property type="evidence" value="ECO:0007669"/>
    <property type="project" value="TreeGrafter"/>
</dbReference>
<proteinExistence type="inferred from homology"/>
<keyword evidence="2 4" id="KW-0339">Growth factor</keyword>
<keyword evidence="8" id="KW-1185">Reference proteome</keyword>
<evidence type="ECO:0000256" key="1">
    <source>
        <dbReference type="ARBA" id="ARBA00006686"/>
    </source>
</evidence>
<reference evidence="7" key="1">
    <citation type="submission" date="2021-12" db="EMBL/GenBank/DDBJ databases">
        <authorList>
            <person name="King R."/>
        </authorList>
    </citation>
    <scope>NUCLEOTIDE SEQUENCE</scope>
</reference>
<keyword evidence="3" id="KW-0497">Mitogen</keyword>
<protein>
    <recommendedName>
        <fullName evidence="6">Platelet-derived growth factor (PDGF) family profile domain-containing protein</fullName>
    </recommendedName>
</protein>
<dbReference type="Pfam" id="PF00341">
    <property type="entry name" value="PDGF"/>
    <property type="match status" value="1"/>
</dbReference>
<evidence type="ECO:0000256" key="2">
    <source>
        <dbReference type="ARBA" id="ARBA00023030"/>
    </source>
</evidence>
<dbReference type="GO" id="GO:0005615">
    <property type="term" value="C:extracellular space"/>
    <property type="evidence" value="ECO:0007669"/>
    <property type="project" value="TreeGrafter"/>
</dbReference>
<evidence type="ECO:0000313" key="8">
    <source>
        <dbReference type="Proteomes" id="UP001152759"/>
    </source>
</evidence>
<dbReference type="EMBL" id="OU963871">
    <property type="protein sequence ID" value="CAH0762187.1"/>
    <property type="molecule type" value="Genomic_DNA"/>
</dbReference>
<evidence type="ECO:0000313" key="7">
    <source>
        <dbReference type="EMBL" id="CAH0762187.1"/>
    </source>
</evidence>
<dbReference type="Gene3D" id="2.10.90.10">
    <property type="entry name" value="Cystine-knot cytokines"/>
    <property type="match status" value="1"/>
</dbReference>
<evidence type="ECO:0000256" key="3">
    <source>
        <dbReference type="ARBA" id="ARBA00023246"/>
    </source>
</evidence>
<comment type="similarity">
    <text evidence="1 4">Belongs to the PDGF/VEGF growth factor family.</text>
</comment>
<dbReference type="GO" id="GO:0016020">
    <property type="term" value="C:membrane"/>
    <property type="evidence" value="ECO:0007669"/>
    <property type="project" value="InterPro"/>
</dbReference>
<keyword evidence="5" id="KW-0732">Signal</keyword>
<organism evidence="7 8">
    <name type="scientific">Bemisia tabaci</name>
    <name type="common">Sweetpotato whitefly</name>
    <name type="synonym">Aleurodes tabaci</name>
    <dbReference type="NCBI Taxonomy" id="7038"/>
    <lineage>
        <taxon>Eukaryota</taxon>
        <taxon>Metazoa</taxon>
        <taxon>Ecdysozoa</taxon>
        <taxon>Arthropoda</taxon>
        <taxon>Hexapoda</taxon>
        <taxon>Insecta</taxon>
        <taxon>Pterygota</taxon>
        <taxon>Neoptera</taxon>
        <taxon>Paraneoptera</taxon>
        <taxon>Hemiptera</taxon>
        <taxon>Sternorrhyncha</taxon>
        <taxon>Aleyrodoidea</taxon>
        <taxon>Aleyrodidae</taxon>
        <taxon>Aleyrodinae</taxon>
        <taxon>Bemisia</taxon>
    </lineage>
</organism>
<feature type="chain" id="PRO_5040192414" description="Platelet-derived growth factor (PDGF) family profile domain-containing protein" evidence="5">
    <location>
        <begin position="28"/>
        <end position="335"/>
    </location>
</feature>
<dbReference type="AlphaFoldDB" id="A0A9P0CAV0"/>
<evidence type="ECO:0000259" key="6">
    <source>
        <dbReference type="PROSITE" id="PS50278"/>
    </source>
</evidence>
<dbReference type="GO" id="GO:0051781">
    <property type="term" value="P:positive regulation of cell division"/>
    <property type="evidence" value="ECO:0007669"/>
    <property type="project" value="UniProtKB-KW"/>
</dbReference>
<evidence type="ECO:0000256" key="4">
    <source>
        <dbReference type="RuleBase" id="RU003818"/>
    </source>
</evidence>
<dbReference type="PANTHER" id="PTHR11633:SF1">
    <property type="entry name" value="LD28763P"/>
    <property type="match status" value="1"/>
</dbReference>
<gene>
    <name evidence="7" type="ORF">BEMITA_LOCUS2350</name>
</gene>
<dbReference type="PANTHER" id="PTHR11633">
    <property type="entry name" value="PLATELET-DERIVED GROWTH FACTOR"/>
    <property type="match status" value="1"/>
</dbReference>
<dbReference type="InterPro" id="IPR000072">
    <property type="entry name" value="PDGF/VEGF_dom"/>
</dbReference>
<dbReference type="SMART" id="SM00141">
    <property type="entry name" value="PDGF"/>
    <property type="match status" value="1"/>
</dbReference>